<organism evidence="1 2">
    <name type="scientific">Streptomyces candidus</name>
    <dbReference type="NCBI Taxonomy" id="67283"/>
    <lineage>
        <taxon>Bacteria</taxon>
        <taxon>Bacillati</taxon>
        <taxon>Actinomycetota</taxon>
        <taxon>Actinomycetes</taxon>
        <taxon>Kitasatosporales</taxon>
        <taxon>Streptomycetaceae</taxon>
        <taxon>Streptomyces</taxon>
    </lineage>
</organism>
<dbReference type="EMBL" id="JACHEM010000049">
    <property type="protein sequence ID" value="MBB6440225.1"/>
    <property type="molecule type" value="Genomic_DNA"/>
</dbReference>
<comment type="caution">
    <text evidence="1">The sequence shown here is derived from an EMBL/GenBank/DDBJ whole genome shotgun (WGS) entry which is preliminary data.</text>
</comment>
<dbReference type="Proteomes" id="UP000540423">
    <property type="component" value="Unassembled WGS sequence"/>
</dbReference>
<reference evidence="1 2" key="1">
    <citation type="submission" date="2020-08" db="EMBL/GenBank/DDBJ databases">
        <title>Genomic Encyclopedia of Type Strains, Phase IV (KMG-IV): sequencing the most valuable type-strain genomes for metagenomic binning, comparative biology and taxonomic classification.</title>
        <authorList>
            <person name="Goeker M."/>
        </authorList>
    </citation>
    <scope>NUCLEOTIDE SEQUENCE [LARGE SCALE GENOMIC DNA]</scope>
    <source>
        <strain evidence="1 2">DSM 40141</strain>
    </source>
</reference>
<gene>
    <name evidence="1" type="ORF">HNQ79_006740</name>
</gene>
<dbReference type="AlphaFoldDB" id="A0A7X0HMG4"/>
<accession>A0A7X0HMG4</accession>
<proteinExistence type="predicted"/>
<evidence type="ECO:0000313" key="2">
    <source>
        <dbReference type="Proteomes" id="UP000540423"/>
    </source>
</evidence>
<feature type="non-terminal residue" evidence="1">
    <location>
        <position position="1"/>
    </location>
</feature>
<protein>
    <submittedName>
        <fullName evidence="1">Uncharacterized protein</fullName>
    </submittedName>
</protein>
<evidence type="ECO:0000313" key="1">
    <source>
        <dbReference type="EMBL" id="MBB6440225.1"/>
    </source>
</evidence>
<name>A0A7X0HMG4_9ACTN</name>
<sequence>AVQPLPLKPVRLSVPADKLAGHTP</sequence>
<keyword evidence="2" id="KW-1185">Reference proteome</keyword>